<dbReference type="InterPro" id="IPR003918">
    <property type="entry name" value="NADH_UbQ_OxRdtase"/>
</dbReference>
<feature type="transmembrane region" description="Helical" evidence="8">
    <location>
        <begin position="71"/>
        <end position="97"/>
    </location>
</feature>
<feature type="transmembrane region" description="Helical" evidence="8">
    <location>
        <begin position="204"/>
        <end position="231"/>
    </location>
</feature>
<dbReference type="Proteomes" id="UP000296201">
    <property type="component" value="Chromosome"/>
</dbReference>
<dbReference type="OrthoDB" id="9768329at2"/>
<feature type="transmembrane region" description="Helical" evidence="8">
    <location>
        <begin position="372"/>
        <end position="390"/>
    </location>
</feature>
<evidence type="ECO:0000256" key="7">
    <source>
        <dbReference type="RuleBase" id="RU000320"/>
    </source>
</evidence>
<dbReference type="EMBL" id="CP032096">
    <property type="protein sequence ID" value="QBZ82029.1"/>
    <property type="molecule type" value="Genomic_DNA"/>
</dbReference>
<evidence type="ECO:0000256" key="5">
    <source>
        <dbReference type="ARBA" id="ARBA00022989"/>
    </source>
</evidence>
<dbReference type="GO" id="GO:0042773">
    <property type="term" value="P:ATP synthesis coupled electron transport"/>
    <property type="evidence" value="ECO:0007669"/>
    <property type="project" value="InterPro"/>
</dbReference>
<accession>A0A4P7NX16</accession>
<dbReference type="GO" id="GO:0005886">
    <property type="term" value="C:plasma membrane"/>
    <property type="evidence" value="ECO:0007669"/>
    <property type="project" value="UniProtKB-SubCell"/>
</dbReference>
<evidence type="ECO:0000259" key="9">
    <source>
        <dbReference type="Pfam" id="PF00361"/>
    </source>
</evidence>
<evidence type="ECO:0000313" key="11">
    <source>
        <dbReference type="Proteomes" id="UP000296201"/>
    </source>
</evidence>
<keyword evidence="3" id="KW-1003">Cell membrane</keyword>
<evidence type="ECO:0000313" key="10">
    <source>
        <dbReference type="EMBL" id="QBZ82029.1"/>
    </source>
</evidence>
<comment type="similarity">
    <text evidence="2">Belongs to the CPA3 antiporters (TC 2.A.63) subunit D family.</text>
</comment>
<keyword evidence="5 8" id="KW-1133">Transmembrane helix</keyword>
<keyword evidence="4 7" id="KW-0812">Transmembrane</keyword>
<feature type="transmembrane region" description="Helical" evidence="8">
    <location>
        <begin position="6"/>
        <end position="25"/>
    </location>
</feature>
<feature type="transmembrane region" description="Helical" evidence="8">
    <location>
        <begin position="454"/>
        <end position="473"/>
    </location>
</feature>
<keyword evidence="11" id="KW-1185">Reference proteome</keyword>
<evidence type="ECO:0000256" key="2">
    <source>
        <dbReference type="ARBA" id="ARBA00005346"/>
    </source>
</evidence>
<evidence type="ECO:0000256" key="8">
    <source>
        <dbReference type="SAM" id="Phobius"/>
    </source>
</evidence>
<feature type="transmembrane region" description="Helical" evidence="8">
    <location>
        <begin position="332"/>
        <end position="352"/>
    </location>
</feature>
<dbReference type="InterPro" id="IPR050586">
    <property type="entry name" value="CPA3_Na-H_Antiporter_D"/>
</dbReference>
<dbReference type="RefSeq" id="WP_135794790.1">
    <property type="nucleotide sequence ID" value="NZ_CP032096.1"/>
</dbReference>
<feature type="transmembrane region" description="Helical" evidence="8">
    <location>
        <begin position="238"/>
        <end position="258"/>
    </location>
</feature>
<dbReference type="PANTHER" id="PTHR42703">
    <property type="entry name" value="NADH DEHYDROGENASE"/>
    <property type="match status" value="1"/>
</dbReference>
<evidence type="ECO:0000256" key="4">
    <source>
        <dbReference type="ARBA" id="ARBA00022692"/>
    </source>
</evidence>
<dbReference type="GO" id="GO:0008137">
    <property type="term" value="F:NADH dehydrogenase (ubiquinone) activity"/>
    <property type="evidence" value="ECO:0007669"/>
    <property type="project" value="InterPro"/>
</dbReference>
<feature type="transmembrane region" description="Helical" evidence="8">
    <location>
        <begin position="305"/>
        <end position="326"/>
    </location>
</feature>
<reference evidence="10 11" key="1">
    <citation type="submission" date="2018-08" db="EMBL/GenBank/DDBJ databases">
        <title>Horizontal acquisition of hydrogen conversion ability and other habitat adaptations in Hydrogenovibrio crunogenus strains.</title>
        <authorList>
            <person name="Gonnella G."/>
            <person name="Adam N."/>
            <person name="Perner M."/>
        </authorList>
    </citation>
    <scope>NUCLEOTIDE SEQUENCE [LARGE SCALE GENOMIC DNA]</scope>
    <source>
        <strain evidence="10 11">SP-41</strain>
    </source>
</reference>
<feature type="domain" description="NADH:quinone oxidoreductase/Mrp antiporter transmembrane" evidence="9">
    <location>
        <begin position="127"/>
        <end position="424"/>
    </location>
</feature>
<keyword evidence="6 8" id="KW-0472">Membrane</keyword>
<feature type="transmembrane region" description="Helical" evidence="8">
    <location>
        <begin position="32"/>
        <end position="51"/>
    </location>
</feature>
<feature type="transmembrane region" description="Helical" evidence="8">
    <location>
        <begin position="270"/>
        <end position="293"/>
    </location>
</feature>
<dbReference type="PANTHER" id="PTHR42703:SF1">
    <property type="entry name" value="NA(+)_H(+) ANTIPORTER SUBUNIT D1"/>
    <property type="match status" value="1"/>
</dbReference>
<name>A0A4P7NX16_9GAMM</name>
<comment type="subcellular location">
    <subcellularLocation>
        <location evidence="1">Cell membrane</location>
        <topology evidence="1">Multi-pass membrane protein</topology>
    </subcellularLocation>
    <subcellularLocation>
        <location evidence="7">Membrane</location>
        <topology evidence="7">Multi-pass membrane protein</topology>
    </subcellularLocation>
</comment>
<gene>
    <name evidence="10" type="primary">mrpD</name>
    <name evidence="10" type="ORF">GHNINEIG_00053</name>
</gene>
<dbReference type="PRINTS" id="PR01437">
    <property type="entry name" value="NUOXDRDTASE4"/>
</dbReference>
<dbReference type="Pfam" id="PF00361">
    <property type="entry name" value="Proton_antipo_M"/>
    <property type="match status" value="1"/>
</dbReference>
<feature type="transmembrane region" description="Helical" evidence="8">
    <location>
        <begin position="410"/>
        <end position="433"/>
    </location>
</feature>
<dbReference type="NCBIfam" id="NF009309">
    <property type="entry name" value="PRK12666.1"/>
    <property type="match status" value="1"/>
</dbReference>
<protein>
    <submittedName>
        <fullName evidence="10">Na(+)/H(+) antiporter subunit D</fullName>
    </submittedName>
</protein>
<organism evidence="10 11">
    <name type="scientific">Hydrogenovibrio crunogenus</name>
    <dbReference type="NCBI Taxonomy" id="39765"/>
    <lineage>
        <taxon>Bacteria</taxon>
        <taxon>Pseudomonadati</taxon>
        <taxon>Pseudomonadota</taxon>
        <taxon>Gammaproteobacteria</taxon>
        <taxon>Thiotrichales</taxon>
        <taxon>Piscirickettsiaceae</taxon>
        <taxon>Hydrogenovibrio</taxon>
    </lineage>
</organism>
<proteinExistence type="inferred from homology"/>
<sequence length="508" mass="54114">MMSLPFLPVLIPLIGGVLVLLVRQAGLNLQRLLSFLLVLVLLAVSVELMHVASQGSPQVYALGNWVAPYGIVLVLDQLSALMIFITAILAVGALWYAISTRMDEQGSHFHVLFQIQLFGLNGAFMTGDVFNLFVFFEVLLLASYGLMLHGGGRLRTKAGLQYVVINLIGSTLFLFAVGALYGVLGTLNIADMANKVAVLSTEDQGVVAAAGLLLLLVFGIKAAMFPLYLWLPQAYSNAAAPVAALFAIMTKVGLYAIIRVHGTVFGENAQALAFFYTPWLLGLGLITIILAALGVMASRGLREQVAYLVLASIATLLIGIGLNTPAALSASLYYLIHSTLIAGGFFLLADIIARGKGTLEDHFKSGPAVPQAILIGSTFIFAAIAMVGMPPLSGFFGKVLILSAALDHDYVGWILTLVLVSSLIMIIAMARSGSVLFYHIQPNTKSTGESLNKLAYLAVILLFSSSVILVVFAQPITAMTDNIAQQLFNSNLYIHSVLNTPAVGKVTP</sequence>
<evidence type="ECO:0000256" key="1">
    <source>
        <dbReference type="ARBA" id="ARBA00004651"/>
    </source>
</evidence>
<evidence type="ECO:0000256" key="6">
    <source>
        <dbReference type="ARBA" id="ARBA00023136"/>
    </source>
</evidence>
<feature type="transmembrane region" description="Helical" evidence="8">
    <location>
        <begin position="162"/>
        <end position="184"/>
    </location>
</feature>
<dbReference type="AlphaFoldDB" id="A0A4P7NX16"/>
<feature type="transmembrane region" description="Helical" evidence="8">
    <location>
        <begin position="132"/>
        <end position="150"/>
    </location>
</feature>
<evidence type="ECO:0000256" key="3">
    <source>
        <dbReference type="ARBA" id="ARBA00022475"/>
    </source>
</evidence>
<dbReference type="InterPro" id="IPR001750">
    <property type="entry name" value="ND/Mrp_TM"/>
</dbReference>